<dbReference type="EMBL" id="CP020946">
    <property type="protein sequence ID" value="ASD62946.1"/>
    <property type="molecule type" value="Genomic_DNA"/>
</dbReference>
<name>A0A1Z3N668_BDEBC</name>
<proteinExistence type="predicted"/>
<feature type="domain" description="Peptidase S74" evidence="3">
    <location>
        <begin position="1138"/>
        <end position="1236"/>
    </location>
</feature>
<feature type="signal peptide" evidence="2">
    <location>
        <begin position="1"/>
        <end position="22"/>
    </location>
</feature>
<keyword evidence="2" id="KW-0732">Signal</keyword>
<sequence length="1261" mass="129661">MGTSRVFLSFSAIFMASILAWAAPNQLTYQGRILKADGAPLEYNNVSFIFEIASPNGSCILYREQKNGINMVNSGGVFDVPIGSGSMQYPAPPFKLSAAFANTTSLTCEGGSPYNPLAEDGRVLKVQFYDGSGWKQISPDSIIRSVPYAHHATSAANAGTVGGYAASDFLLKAGLPSCGPGTFLTYNGAILTCAAVSGASGGTVTDVTSANSYLSITNGTSTPQLTLNVGTAANTVAAGDDSRFTNARIPTGAAGGDLASSYPNPTIGKLQGTTLTLTTPTSGQYIRHDGSAFANSPLLASDLSGTVAVGSVPNLPWSKITSGLPTTLAGYGIADAVKNAGGTVSLETGSDAAKGTAGTAGRIYLATDTQRIYSDNGSSWVVIASVSTMTGVSVSAPLTSSGGGNPTIGIPKATGSVDGYLAATDFAIFNGKLGTSLANGSIWIGNGSGVATAVSPSGDISLTNAGVTKVAKIQNITVSTTTPSSAGHVLRYDGSTQYAPGFLSLSDIHSSVVPTDTAFPTTSCTPKQTLTWISLTDKLACTTISVEDSQITYASKGQNLIFAGPASGGAGAPSFRSLASSDLPANAYDNTYFKNGGNSFGAATSIGTNDGNALSFKTNNVSRMTLDTSGRLFVGATGSEELHVTNHQNSGTFFKADNTTADTASKAGFIAKSDGAEVEMAVLSTANTQTFGGIDGADSFLIRSFSTTPVSSMILGNGGAAPIHLLTADLPRMTVSAAGEVGIGTTTPTAPLDITKDSSAWVRLQQSSNDNNGPAVGFVKTRGTVASPAAVTTGDRLMGLYGMGYHSGPGTSGNVAAIQFLAAEPFTAAANGTKIDFATTPIGGTARSTRMLIDDAGYVGIGNGSPTTGLEISKSNLWTTVNWNKFLKFSGAGSSAIEFDLAANNKFGIGATASNNSFNVWKADSSTNTAAINYLLSLTETSLNVGSSTANVSLVTRGDVSVGVDDTDLATREATYGKKLYFLGANSNTDPLWIARYNVSGVPNNTDLRVNIGDDQLSASDTFAVGVTNGSTWYRRFFVGGAGLIGNSQANPGDTGTIAVPGGTGVSAMALNIEAAAGGYAGQFINSSSAADAHGVNIYLNGAAASNNILMGRSNGNTRFYVKADGSGFLTNAWSSSSDIRLKKNIERIPSSLDKILQIEGITYDWKDESRGTSRQIGVIAQDVQKVFPEAVTKSPDGYLAVTYSTLVAPLINAVKEIYSELMGTQKEVSALKARTERLEKENQEMKSYLCQKDPSAPFCM</sequence>
<dbReference type="PROSITE" id="PS51688">
    <property type="entry name" value="ICA"/>
    <property type="match status" value="1"/>
</dbReference>
<feature type="chain" id="PRO_5012034715" description="Peptidase S74 domain-containing protein" evidence="2">
    <location>
        <begin position="23"/>
        <end position="1261"/>
    </location>
</feature>
<dbReference type="InterPro" id="IPR036388">
    <property type="entry name" value="WH-like_DNA-bd_sf"/>
</dbReference>
<evidence type="ECO:0000313" key="5">
    <source>
        <dbReference type="Proteomes" id="UP000197003"/>
    </source>
</evidence>
<dbReference type="Proteomes" id="UP000197003">
    <property type="component" value="Chromosome"/>
</dbReference>
<dbReference type="InterPro" id="IPR030392">
    <property type="entry name" value="S74_ICA"/>
</dbReference>
<accession>A0A1Z3N668</accession>
<organism evidence="4 5">
    <name type="scientific">Bdellovibrio bacteriovorus</name>
    <dbReference type="NCBI Taxonomy" id="959"/>
    <lineage>
        <taxon>Bacteria</taxon>
        <taxon>Pseudomonadati</taxon>
        <taxon>Bdellovibrionota</taxon>
        <taxon>Bdellovibrionia</taxon>
        <taxon>Bdellovibrionales</taxon>
        <taxon>Pseudobdellovibrionaceae</taxon>
        <taxon>Bdellovibrio</taxon>
    </lineage>
</organism>
<dbReference type="Gene3D" id="1.10.10.10">
    <property type="entry name" value="Winged helix-like DNA-binding domain superfamily/Winged helix DNA-binding domain"/>
    <property type="match status" value="1"/>
</dbReference>
<dbReference type="Pfam" id="PF13884">
    <property type="entry name" value="Peptidase_S74"/>
    <property type="match status" value="1"/>
</dbReference>
<reference evidence="4 5" key="1">
    <citation type="submission" date="2017-04" db="EMBL/GenBank/DDBJ databases">
        <title>Whole genome sequence of Bdellovibrio bacteriovorus strain SSB218315.</title>
        <authorList>
            <person name="Oyedara O."/>
            <person name="Rodriguez-Perez M.A."/>
        </authorList>
    </citation>
    <scope>NUCLEOTIDE SEQUENCE [LARGE SCALE GENOMIC DNA]</scope>
    <source>
        <strain evidence="4 5">SSB218315</strain>
    </source>
</reference>
<dbReference type="AlphaFoldDB" id="A0A1Z3N668"/>
<evidence type="ECO:0000259" key="3">
    <source>
        <dbReference type="PROSITE" id="PS51688"/>
    </source>
</evidence>
<evidence type="ECO:0000313" key="4">
    <source>
        <dbReference type="EMBL" id="ASD62946.1"/>
    </source>
</evidence>
<evidence type="ECO:0000256" key="1">
    <source>
        <dbReference type="SAM" id="Coils"/>
    </source>
</evidence>
<keyword evidence="1" id="KW-0175">Coiled coil</keyword>
<gene>
    <name evidence="4" type="ORF">B9G79_04860</name>
</gene>
<protein>
    <recommendedName>
        <fullName evidence="3">Peptidase S74 domain-containing protein</fullName>
    </recommendedName>
</protein>
<evidence type="ECO:0000256" key="2">
    <source>
        <dbReference type="SAM" id="SignalP"/>
    </source>
</evidence>
<feature type="coiled-coil region" evidence="1">
    <location>
        <begin position="1222"/>
        <end position="1252"/>
    </location>
</feature>